<dbReference type="Proteomes" id="UP000620327">
    <property type="component" value="Unassembled WGS sequence"/>
</dbReference>
<gene>
    <name evidence="1" type="ORF">H8Z83_03810</name>
</gene>
<accession>A0A923MG57</accession>
<comment type="caution">
    <text evidence="1">The sequence shown here is derived from an EMBL/GenBank/DDBJ whole genome shotgun (WGS) entry which is preliminary data.</text>
</comment>
<name>A0A923MG57_9FIRM</name>
<sequence length="62" mass="6936">MSITYDVSKQKGSSRWYPHKIETPKVPAGPLGDKKQALHAAAELMGVSYPEYMELRRKKGCA</sequence>
<reference evidence="1" key="1">
    <citation type="submission" date="2020-08" db="EMBL/GenBank/DDBJ databases">
        <title>Genome public.</title>
        <authorList>
            <person name="Liu C."/>
            <person name="Sun Q."/>
        </authorList>
    </citation>
    <scope>NUCLEOTIDE SEQUENCE</scope>
    <source>
        <strain evidence="1">BX15</strain>
    </source>
</reference>
<dbReference type="RefSeq" id="WP_130849524.1">
    <property type="nucleotide sequence ID" value="NZ_JACOQI010000002.1"/>
</dbReference>
<dbReference type="AlphaFoldDB" id="A0A923MG57"/>
<keyword evidence="2" id="KW-1185">Reference proteome</keyword>
<dbReference type="EMBL" id="JACOQI010000002">
    <property type="protein sequence ID" value="MBC5769450.1"/>
    <property type="molecule type" value="Genomic_DNA"/>
</dbReference>
<protein>
    <submittedName>
        <fullName evidence="1">Uncharacterized protein</fullName>
    </submittedName>
</protein>
<organism evidence="1 2">
    <name type="scientific">Dysosmobacter segnis</name>
    <dbReference type="NCBI Taxonomy" id="2763042"/>
    <lineage>
        <taxon>Bacteria</taxon>
        <taxon>Bacillati</taxon>
        <taxon>Bacillota</taxon>
        <taxon>Clostridia</taxon>
        <taxon>Eubacteriales</taxon>
        <taxon>Oscillospiraceae</taxon>
        <taxon>Dysosmobacter</taxon>
    </lineage>
</organism>
<proteinExistence type="predicted"/>
<evidence type="ECO:0000313" key="1">
    <source>
        <dbReference type="EMBL" id="MBC5769450.1"/>
    </source>
</evidence>
<evidence type="ECO:0000313" key="2">
    <source>
        <dbReference type="Proteomes" id="UP000620327"/>
    </source>
</evidence>